<reference evidence="8 9" key="1">
    <citation type="submission" date="2024-07" db="EMBL/GenBank/DDBJ databases">
        <title>Draft sequence of the Neodothiora populina.</title>
        <authorList>
            <person name="Drown D.D."/>
            <person name="Schuette U.S."/>
            <person name="Buechlein A.B."/>
            <person name="Rusch D.R."/>
            <person name="Winton L.W."/>
            <person name="Adams G.A."/>
        </authorList>
    </citation>
    <scope>NUCLEOTIDE SEQUENCE [LARGE SCALE GENOMIC DNA]</scope>
    <source>
        <strain evidence="8 9">CPC 39397</strain>
    </source>
</reference>
<accession>A0ABR3PKM6</accession>
<dbReference type="Pfam" id="PF15624">
    <property type="entry name" value="Mif2_N"/>
    <property type="match status" value="1"/>
</dbReference>
<comment type="caution">
    <text evidence="8">The sequence shown here is derived from an EMBL/GenBank/DDBJ whole genome shotgun (WGS) entry which is preliminary data.</text>
</comment>
<dbReference type="Pfam" id="PF11699">
    <property type="entry name" value="CENP-C_C"/>
    <property type="match status" value="1"/>
</dbReference>
<feature type="domain" description="Mif2/CENP-C cupin" evidence="6">
    <location>
        <begin position="624"/>
        <end position="709"/>
    </location>
</feature>
<feature type="compositionally biased region" description="Polar residues" evidence="5">
    <location>
        <begin position="256"/>
        <end position="269"/>
    </location>
</feature>
<sequence length="724" mass="80120">MASTRLTPGRRRHNNLKENMYFEPGKQGRRTGITLKDTGVRDEYGLEPVSGIFSSPIPTPQRSSQRKRGNASVEVENAAATQTTETLNLRKTPHLPPKTQTPRHTNIGGSPVRHSSVRPGSRHTSPQRPLSAQPDRANRKLDFTKNASNVRTSVEQSPSPFKPRPGKGRKSIFEFDDSPAKRTGDARSDSVELERTVQEAQEAIDSMIRDAPESEQIEIDTTAVQVQLSDKQNSSAYPHSPSDGPSSNQKRKRGNPRTSQIGKVESTLQPEPDQKRRKSYAREAPSEPTNIDETLAETTVNEPEETEYTTVGATAIDETHADHTEYTIANHTAYTAADPTEYTTAEPEQTIVDLTQYAATEQSELTEQSIEDTAMPDESMAETELPIESPTVTKAKKIQQSHSPQRVLSRHQSEDDDRSVEDFVPPPESDHEPEPVQEKAQPKPGKRGPPAKAASQKKKSQQPKKPVEDPGSDDSQGNKRKGPKSIVTLRAGTPQEEDGATQTRSGRTSIKPLKYWCNESFIWRHGEVDGVVRAEPLDEPKQPSRARGRPKKKSKELSSIKEDEEEADEDLLPEAWEDELGVINGRVRTWDAEVGAGNPDDEVHEDIAFASTAIATRDVQGSAFRYAKVMTMPFFGAGMVEVPPEGFKRIKNSRKMQMIFFVHEGKVTVEVGDIKFGMSKGGVWQVPRGNNYAILNESKRHVAKIFFAQGCELEAGVYDAGPSA</sequence>
<evidence type="ECO:0000313" key="8">
    <source>
        <dbReference type="EMBL" id="KAL1306563.1"/>
    </source>
</evidence>
<evidence type="ECO:0000256" key="2">
    <source>
        <dbReference type="ARBA" id="ARBA00010291"/>
    </source>
</evidence>
<dbReference type="EMBL" id="JBFMKM010000004">
    <property type="protein sequence ID" value="KAL1306563.1"/>
    <property type="molecule type" value="Genomic_DNA"/>
</dbReference>
<dbReference type="GeneID" id="95978950"/>
<evidence type="ECO:0000259" key="7">
    <source>
        <dbReference type="Pfam" id="PF15624"/>
    </source>
</evidence>
<feature type="region of interest" description="Disordered" evidence="5">
    <location>
        <begin position="1"/>
        <end position="194"/>
    </location>
</feature>
<comment type="similarity">
    <text evidence="2">Belongs to the CENP-C/MIF2 family.</text>
</comment>
<feature type="compositionally biased region" description="Polar residues" evidence="5">
    <location>
        <begin position="145"/>
        <end position="159"/>
    </location>
</feature>
<dbReference type="SUPFAM" id="SSF51182">
    <property type="entry name" value="RmlC-like cupins"/>
    <property type="match status" value="1"/>
</dbReference>
<evidence type="ECO:0000256" key="3">
    <source>
        <dbReference type="ARBA" id="ARBA00023125"/>
    </source>
</evidence>
<organism evidence="8 9">
    <name type="scientific">Neodothiora populina</name>
    <dbReference type="NCBI Taxonomy" id="2781224"/>
    <lineage>
        <taxon>Eukaryota</taxon>
        <taxon>Fungi</taxon>
        <taxon>Dikarya</taxon>
        <taxon>Ascomycota</taxon>
        <taxon>Pezizomycotina</taxon>
        <taxon>Dothideomycetes</taxon>
        <taxon>Dothideomycetidae</taxon>
        <taxon>Dothideales</taxon>
        <taxon>Dothioraceae</taxon>
        <taxon>Neodothiora</taxon>
    </lineage>
</organism>
<feature type="region of interest" description="Disordered" evidence="5">
    <location>
        <begin position="534"/>
        <end position="569"/>
    </location>
</feature>
<feature type="compositionally biased region" description="Basic and acidic residues" evidence="5">
    <location>
        <begin position="178"/>
        <end position="194"/>
    </location>
</feature>
<feature type="compositionally biased region" description="Basic and acidic residues" evidence="5">
    <location>
        <begin position="428"/>
        <end position="441"/>
    </location>
</feature>
<dbReference type="PANTHER" id="PTHR16684:SF11">
    <property type="entry name" value="CENTROMERE PROTEIN C"/>
    <property type="match status" value="1"/>
</dbReference>
<feature type="region of interest" description="Disordered" evidence="5">
    <location>
        <begin position="356"/>
        <end position="511"/>
    </location>
</feature>
<feature type="compositionally biased region" description="Polar residues" evidence="5">
    <location>
        <begin position="98"/>
        <end position="108"/>
    </location>
</feature>
<dbReference type="InterPro" id="IPR028386">
    <property type="entry name" value="CENP-C/Mif2/cnp3"/>
</dbReference>
<feature type="compositionally biased region" description="Polar residues" evidence="5">
    <location>
        <begin position="79"/>
        <end position="89"/>
    </location>
</feature>
<dbReference type="InterPro" id="IPR014710">
    <property type="entry name" value="RmlC-like_jellyroll"/>
</dbReference>
<evidence type="ECO:0000313" key="9">
    <source>
        <dbReference type="Proteomes" id="UP001562354"/>
    </source>
</evidence>
<gene>
    <name evidence="8" type="ORF">AAFC00_005251</name>
</gene>
<protein>
    <submittedName>
        <fullName evidence="8">Uncharacterized protein</fullName>
    </submittedName>
</protein>
<keyword evidence="9" id="KW-1185">Reference proteome</keyword>
<name>A0ABR3PKM6_9PEZI</name>
<dbReference type="InterPro" id="IPR028929">
    <property type="entry name" value="Mif2_N"/>
</dbReference>
<evidence type="ECO:0000256" key="5">
    <source>
        <dbReference type="SAM" id="MobiDB-lite"/>
    </source>
</evidence>
<keyword evidence="3" id="KW-0238">DNA-binding</keyword>
<feature type="compositionally biased region" description="Polar residues" evidence="5">
    <location>
        <begin position="228"/>
        <end position="248"/>
    </location>
</feature>
<feature type="compositionally biased region" description="Polar residues" evidence="5">
    <location>
        <begin position="287"/>
        <end position="301"/>
    </location>
</feature>
<feature type="domain" description="Mif2 N-terminal" evidence="7">
    <location>
        <begin position="21"/>
        <end position="143"/>
    </location>
</feature>
<keyword evidence="4" id="KW-0539">Nucleus</keyword>
<dbReference type="Gene3D" id="2.60.120.10">
    <property type="entry name" value="Jelly Rolls"/>
    <property type="match status" value="1"/>
</dbReference>
<feature type="compositionally biased region" description="Basic residues" evidence="5">
    <location>
        <begin position="544"/>
        <end position="554"/>
    </location>
</feature>
<dbReference type="Proteomes" id="UP001562354">
    <property type="component" value="Unassembled WGS sequence"/>
</dbReference>
<proteinExistence type="inferred from homology"/>
<feature type="region of interest" description="Disordered" evidence="5">
    <location>
        <begin position="228"/>
        <end position="307"/>
    </location>
</feature>
<evidence type="ECO:0000259" key="6">
    <source>
        <dbReference type="Pfam" id="PF11699"/>
    </source>
</evidence>
<evidence type="ECO:0000256" key="4">
    <source>
        <dbReference type="ARBA" id="ARBA00023242"/>
    </source>
</evidence>
<dbReference type="InterPro" id="IPR025974">
    <property type="entry name" value="Mif2/CENP-C_cupin"/>
</dbReference>
<feature type="compositionally biased region" description="Polar residues" evidence="5">
    <location>
        <begin position="357"/>
        <end position="368"/>
    </location>
</feature>
<dbReference type="RefSeq" id="XP_069202835.1">
    <property type="nucleotide sequence ID" value="XM_069345003.1"/>
</dbReference>
<dbReference type="PANTHER" id="PTHR16684">
    <property type="entry name" value="CENTROMERE PROTEIN C"/>
    <property type="match status" value="1"/>
</dbReference>
<comment type="subcellular location">
    <subcellularLocation>
        <location evidence="1">Nucleus</location>
    </subcellularLocation>
</comment>
<dbReference type="InterPro" id="IPR011051">
    <property type="entry name" value="RmlC_Cupin_sf"/>
</dbReference>
<evidence type="ECO:0000256" key="1">
    <source>
        <dbReference type="ARBA" id="ARBA00004123"/>
    </source>
</evidence>